<sequence>MNSGNSRKPFRTIACLTYRCATVDREVNKKTQLTHFHLIPDKVIKCLTVSKFLLLLISIITNTLLRRVESMAGYPSKKVAQLWQCVDWKLPAAIILSFFSYRCKFSHKKNINCLLFRSEILLLFLIHDMEQLLVLFLKAKANLWRSFGDVSRYLLEDSTFRIQTQIPMLSCTHKFEPPCYVEGVETWLLEHSSLSKKTKFNSFLQLNFHLTQINILIQHSAASPLVKRQPLKPNPLLLIFCSYCLSVVMCLLSLSCVLYCTVVSFILIIALWYISFLFFLSYFSHLFHCLLSNLLFSCQSGFFVKNYKFTGSKGVDQTKMLKLTCRKSQEASFVTPTIVQK</sequence>
<comment type="caution">
    <text evidence="2">The sequence shown here is derived from an EMBL/GenBank/DDBJ whole genome shotgun (WGS) entry which is preliminary data.</text>
</comment>
<keyword evidence="1" id="KW-1133">Transmembrane helix</keyword>
<accession>A0A0L6V3H3</accession>
<dbReference type="AlphaFoldDB" id="A0A0L6V3H3"/>
<dbReference type="EMBL" id="LAVV01007694">
    <property type="protein sequence ID" value="KNZ55072.1"/>
    <property type="molecule type" value="Genomic_DNA"/>
</dbReference>
<gene>
    <name evidence="2" type="ORF">VP01_2773g1</name>
</gene>
<keyword evidence="3" id="KW-1185">Reference proteome</keyword>
<proteinExistence type="predicted"/>
<name>A0A0L6V3H3_9BASI</name>
<feature type="transmembrane region" description="Helical" evidence="1">
    <location>
        <begin position="257"/>
        <end position="279"/>
    </location>
</feature>
<keyword evidence="1" id="KW-0812">Transmembrane</keyword>
<evidence type="ECO:0000256" key="1">
    <source>
        <dbReference type="SAM" id="Phobius"/>
    </source>
</evidence>
<dbReference type="VEuPathDB" id="FungiDB:VP01_2773g1"/>
<dbReference type="Proteomes" id="UP000037035">
    <property type="component" value="Unassembled WGS sequence"/>
</dbReference>
<evidence type="ECO:0000313" key="2">
    <source>
        <dbReference type="EMBL" id="KNZ55072.1"/>
    </source>
</evidence>
<organism evidence="2 3">
    <name type="scientific">Puccinia sorghi</name>
    <dbReference type="NCBI Taxonomy" id="27349"/>
    <lineage>
        <taxon>Eukaryota</taxon>
        <taxon>Fungi</taxon>
        <taxon>Dikarya</taxon>
        <taxon>Basidiomycota</taxon>
        <taxon>Pucciniomycotina</taxon>
        <taxon>Pucciniomycetes</taxon>
        <taxon>Pucciniales</taxon>
        <taxon>Pucciniaceae</taxon>
        <taxon>Puccinia</taxon>
    </lineage>
</organism>
<protein>
    <submittedName>
        <fullName evidence="2">Uncharacterized protein</fullName>
    </submittedName>
</protein>
<keyword evidence="1" id="KW-0472">Membrane</keyword>
<feature type="transmembrane region" description="Helical" evidence="1">
    <location>
        <begin position="235"/>
        <end position="252"/>
    </location>
</feature>
<evidence type="ECO:0000313" key="3">
    <source>
        <dbReference type="Proteomes" id="UP000037035"/>
    </source>
</evidence>
<reference evidence="2 3" key="1">
    <citation type="submission" date="2015-08" db="EMBL/GenBank/DDBJ databases">
        <title>Next Generation Sequencing and Analysis of the Genome of Puccinia sorghi L Schw, the Causal Agent of Maize Common Rust.</title>
        <authorList>
            <person name="Rochi L."/>
            <person name="Burguener G."/>
            <person name="Darino M."/>
            <person name="Turjanski A."/>
            <person name="Kreff E."/>
            <person name="Dieguez M.J."/>
            <person name="Sacco F."/>
        </authorList>
    </citation>
    <scope>NUCLEOTIDE SEQUENCE [LARGE SCALE GENOMIC DNA]</scope>
    <source>
        <strain evidence="2 3">RO10H11247</strain>
    </source>
</reference>